<name>A0ABR1IZX9_9AGAR</name>
<evidence type="ECO:0000313" key="2">
    <source>
        <dbReference type="Proteomes" id="UP001498398"/>
    </source>
</evidence>
<dbReference type="Proteomes" id="UP001498398">
    <property type="component" value="Unassembled WGS sequence"/>
</dbReference>
<protein>
    <submittedName>
        <fullName evidence="1">Uncharacterized protein</fullName>
    </submittedName>
</protein>
<dbReference type="EMBL" id="JBANRG010000046">
    <property type="protein sequence ID" value="KAK7445778.1"/>
    <property type="molecule type" value="Genomic_DNA"/>
</dbReference>
<organism evidence="1 2">
    <name type="scientific">Marasmiellus scandens</name>
    <dbReference type="NCBI Taxonomy" id="2682957"/>
    <lineage>
        <taxon>Eukaryota</taxon>
        <taxon>Fungi</taxon>
        <taxon>Dikarya</taxon>
        <taxon>Basidiomycota</taxon>
        <taxon>Agaricomycotina</taxon>
        <taxon>Agaricomycetes</taxon>
        <taxon>Agaricomycetidae</taxon>
        <taxon>Agaricales</taxon>
        <taxon>Marasmiineae</taxon>
        <taxon>Omphalotaceae</taxon>
        <taxon>Marasmiellus</taxon>
    </lineage>
</organism>
<accession>A0ABR1IZX9</accession>
<sequence length="184" mass="20179">MSNYSAFHNQFLCNSLDMPCLLLIDNATVPYAWNATPYAMPPSQTVASSNLKAYRGYFARGVGNDGGWCFKADAPLWGRWISGLLVRSAPRLTKRHISSPILQVVQPSIKKKCSLDIPHQPQHPLKPKKLLFAFVSNSVHPPSANILAFPASFIEPCFAPSAIALSLSSSRCPPSNSVFNSRHV</sequence>
<evidence type="ECO:0000313" key="1">
    <source>
        <dbReference type="EMBL" id="KAK7445778.1"/>
    </source>
</evidence>
<gene>
    <name evidence="1" type="ORF">VKT23_014774</name>
</gene>
<reference evidence="1 2" key="1">
    <citation type="submission" date="2024-01" db="EMBL/GenBank/DDBJ databases">
        <title>A draft genome for the cacao thread blight pathogen Marasmiellus scandens.</title>
        <authorList>
            <person name="Baruah I.K."/>
            <person name="Leung J."/>
            <person name="Bukari Y."/>
            <person name="Amoako-Attah I."/>
            <person name="Meinhardt L.W."/>
            <person name="Bailey B.A."/>
            <person name="Cohen S.P."/>
        </authorList>
    </citation>
    <scope>NUCLEOTIDE SEQUENCE [LARGE SCALE GENOMIC DNA]</scope>
    <source>
        <strain evidence="1 2">GH-19</strain>
    </source>
</reference>
<keyword evidence="2" id="KW-1185">Reference proteome</keyword>
<proteinExistence type="predicted"/>
<comment type="caution">
    <text evidence="1">The sequence shown here is derived from an EMBL/GenBank/DDBJ whole genome shotgun (WGS) entry which is preliminary data.</text>
</comment>